<dbReference type="EC" id="3.4.19.12" evidence="2"/>
<evidence type="ECO:0000256" key="4">
    <source>
        <dbReference type="ARBA" id="ARBA00022786"/>
    </source>
</evidence>
<evidence type="ECO:0000259" key="9">
    <source>
        <dbReference type="Pfam" id="PF20255"/>
    </source>
</evidence>
<evidence type="ECO:0000259" key="8">
    <source>
        <dbReference type="Pfam" id="PF12359"/>
    </source>
</evidence>
<comment type="caution">
    <text evidence="10">The sequence shown here is derived from an EMBL/GenBank/DDBJ whole genome shotgun (WGS) entry which is preliminary data.</text>
</comment>
<dbReference type="InterPro" id="IPR046541">
    <property type="entry name" value="DUF6606"/>
</dbReference>
<evidence type="ECO:0000256" key="3">
    <source>
        <dbReference type="ARBA" id="ARBA00022670"/>
    </source>
</evidence>
<evidence type="ECO:0000256" key="2">
    <source>
        <dbReference type="ARBA" id="ARBA00012759"/>
    </source>
</evidence>
<evidence type="ECO:0000256" key="6">
    <source>
        <dbReference type="ARBA" id="ARBA00022807"/>
    </source>
</evidence>
<dbReference type="EMBL" id="WTXG01000029">
    <property type="protein sequence ID" value="KAI0298326.1"/>
    <property type="molecule type" value="Genomic_DNA"/>
</dbReference>
<keyword evidence="3" id="KW-0645">Protease</keyword>
<evidence type="ECO:0000313" key="10">
    <source>
        <dbReference type="EMBL" id="KAI0298326.1"/>
    </source>
</evidence>
<dbReference type="GO" id="GO:0004843">
    <property type="term" value="F:cysteine-type deubiquitinase activity"/>
    <property type="evidence" value="ECO:0007669"/>
    <property type="project" value="UniProtKB-EC"/>
</dbReference>
<organism evidence="10 11">
    <name type="scientific">Multifurca ochricompacta</name>
    <dbReference type="NCBI Taxonomy" id="376703"/>
    <lineage>
        <taxon>Eukaryota</taxon>
        <taxon>Fungi</taxon>
        <taxon>Dikarya</taxon>
        <taxon>Basidiomycota</taxon>
        <taxon>Agaricomycotina</taxon>
        <taxon>Agaricomycetes</taxon>
        <taxon>Russulales</taxon>
        <taxon>Russulaceae</taxon>
        <taxon>Multifurca</taxon>
    </lineage>
</organism>
<keyword evidence="6" id="KW-0788">Thiol protease</keyword>
<keyword evidence="5" id="KW-0378">Hydrolase</keyword>
<evidence type="ECO:0000256" key="5">
    <source>
        <dbReference type="ARBA" id="ARBA00022801"/>
    </source>
</evidence>
<evidence type="ECO:0000259" key="7">
    <source>
        <dbReference type="Pfam" id="PF12340"/>
    </source>
</evidence>
<protein>
    <recommendedName>
        <fullName evidence="2">ubiquitinyl hydrolase 1</fullName>
        <ecNumber evidence="2">3.4.19.12</ecNumber>
    </recommendedName>
</protein>
<dbReference type="InterPro" id="IPR022099">
    <property type="entry name" value="DUF3638"/>
</dbReference>
<dbReference type="Pfam" id="PF12359">
    <property type="entry name" value="DUF3645"/>
    <property type="match status" value="1"/>
</dbReference>
<dbReference type="Pfam" id="PF20255">
    <property type="entry name" value="DUF6606"/>
    <property type="match status" value="1"/>
</dbReference>
<dbReference type="PANTHER" id="PTHR13367:SF33">
    <property type="entry name" value="P-LOOP CONTAINING NUCLEOSIDE TRIPHOSPHATE HYDROLASE PROTEIN"/>
    <property type="match status" value="1"/>
</dbReference>
<feature type="domain" description="DUF3638" evidence="7">
    <location>
        <begin position="1691"/>
        <end position="1896"/>
    </location>
</feature>
<dbReference type="PANTHER" id="PTHR13367">
    <property type="entry name" value="UBIQUITIN THIOESTERASE"/>
    <property type="match status" value="1"/>
</dbReference>
<feature type="domain" description="DUF6606" evidence="9">
    <location>
        <begin position="3"/>
        <end position="207"/>
    </location>
</feature>
<evidence type="ECO:0000256" key="1">
    <source>
        <dbReference type="ARBA" id="ARBA00000707"/>
    </source>
</evidence>
<evidence type="ECO:0000313" key="11">
    <source>
        <dbReference type="Proteomes" id="UP001203297"/>
    </source>
</evidence>
<sequence>MIEIVQLAEKRPFEEAELQDTLSKMTTEDVFIMHIREQNAAVIVRKLPDVVQFETFEVSPPAGVVMPNKGKLLRSYPAQAVGVSVETFMNNRFLRELASFLLQMNVDILDSAATTTKAGSTVREVRESAHPKYITELLMGILSGCGHPVEVKSITKHFSDEVLWLNTERPWRRSPLWLILRISLQTSLPSTDVYKHFMLFFHAHLLRICTQQSFPSELLYAMRVKMARRLSKLDSAALGDVYQTVYDVANETEELLRSRWANFQRKLMSSPWIPDNLDFRSDTAISLTNAHPYIKKALEPTSHGEQKTQFIPSHDWRLDGIRDFSQYAGGKLTKAIAEHQQIALADFELSVERHLEACVAESTQKDNASEVIVSCVEQYFAGAKTLYGKNPEDNSIMILTILDLWKALDNLVLHQYPLMKQYSPEMPPHFLHPLLLHRSSPSQRALRIEKYLCQRHEEAKNTTSIFSDRAFESSFAIQYCRTSEELKCLYSAICSHAQHERDAKRVELSSLNEEFCSLIRKASQSSHGDHRFYCYKCDLENKARNLVIHVHEWPLPSAILEAQLTVFELNPPRGFSAWRDITRTILYDIGMPETSSNGDEPRVFLDDSPGLAQWVTHRPHQRITLASFTNVTIPADEHSVLLFDRFSASWVEGSLFDPSTTRLCTPPIPTSISGTNHTSNEVISNQADCPKELSLHQYMAFSSLRGGPRLQWLNILRELASCSLSFRCEEVHTLITQAAWQIGPLSDGVREWHEELSHPVFGRTILCVLNSHLNNIEANCVCVLRRARGTVYKWIGQLNSKLDSTADETTRTAFRHRLCALAATCFSTFDVGLEHVFRILTVYDNAPPLYLTGKSLDFLTRLLCRHHRLIHLLEPTFLQGILSNPSGFDLAIKRFWKGFRRDTSSSWRVLIPPNSRWISCATEGGQDVHYNILTGQLLVSGKPLRRLPREITEHSTFTSVLGTRILNVVPAEHNNHGMEFITSSVVFGHQLTHKGRVLDLMSCPLVMLVDVRSSTFSAISRSLLALESPEYIIITYTPNRATLPLEISLPRLRLSFFVNKELELECQSIPGYVVDKVQSCGTILASSKTFLPPRRVIVPHGRISFAKNGEFTGVVDTDLGCLKGNGSLNSTLYKCYLHALTGHCLPDPLLGHTGTEEALYILRSATCRSFERLDAEDAKLLELISDLTPNRSMATHHDFHPAARAILDHAREIETLYSQPATFKLSDRDQLLLDRTARRNNSIPVPPSGDVEYKSRDMIQIDGGTAERAAYQTSWWLIPWDELYSWGSLGPANSEVSMRYSQYWLKFDAKRDWFGIYNLCRTEAENDPEDLRIKLVFSLSAASYSQSKYANVVPLILIFATDHRFRGLKPPSHSYYDFSDELSPSFTRLKNMIRNYVHHTSRTPAQSERERTRRNSLYGTIMETDSSVAARSKITLWKNPGRSLDIREEWFDKSNCEERVENYRQPISRNNEVKAHIQELQDIISHYGNQDALIPHTFPRSFATHYSIGTPRATVYSLGGVLVSRSCDASQISNHGLPTFPAPYSTLPSTVVAESSQNHVCTDDLYGLITELRQGSLIQLYGEDLKRSLDELLRQDNSRAAQRGIPFQDSLHVYREECLSRKNMILCKIAGALVPFQRAEEVSSIAGLWPRLTPRSILHQLTRDRISSLPDWHQYQELLRELETTCKSVMADSTPDWLLIQIEANFLARPVQVAVSREMISPVSKKNLTLQLNMGEGKSSVIVPLFASTLPLSNQMFQLSGLANRPIYYVPFSRSLGMGDSVVKNIWNLYRRCITEGGVLVVQPEHMLSQKLMCIDALRTTHDDHEKFAIASELKEKQDWLDKVSRDILDESDEILHIRYQLVCTSGEPKPVEDHPNRWITTQQVFSRLQEHATQLHAKFPKEFELSKVERGFPTMRILNYEVSREISLLVANDACEGLFSNLPLTVLTGETRSAARRFMVERKVSDEDRQLVHSQCSGTSLWSGILLLRGLLVNGEGILSYVLKEQRWRVDYGLDPHRTLLAVPYRAKDVPSLRAEFGHPDVAIALTCLSYYYRGLTKDQVLQCFDLLAKLDNPEMEYEHWVALKIDDIPGSLRQLNGVNTEDGAQVDDSLIPLFKKNTRVVDFYLSQVVFPRAAKEFPFKLSTSAWDLVEDKTNLTTGFSGTNDNRYLLPTSISQEDPVSQLSTLVLQTTTECTEGKNGECESARAFLQRLVNQDPEIRVLLDIGAQMLELQNKELDGIIQPFISSPFNKQLDKCVVYLDNAHTRGTDLKLPQGTRAAVTLGPKVTKDRLLQGCMRMRQLGKGHSVMFFAPGEVDQRIRSYNPSVENHEKPIQARDILRWAMHETCEDIRRHLPHWAEQGLHRHKRLEAYRQYSSTGDLAVLKRGWLQPESRSLEEMYDPLAARSVHDSDATAGSGISSIPAIHERMERLGAVKSVDVRMAEEQEREVHREFEQERQVERPPKVHPALHAIHEDIRTFVETGKIPGSSKHILPLFSPTGLNKELDSMEEWPPSPLTTTDFAITTADSNGLALTDYLRPMNTVVVISPYEANGLLPIVRKSQYVITATMRSFSNLTFYSVPESPAQLNLFAGQLYFDSREEYERVCTCVEVDGFVPPEHRTKGSSPFATSKIPVLKDLIALRRKGMGYDKTQLGQILNVRPLSEKELPRVSS</sequence>
<dbReference type="Proteomes" id="UP001203297">
    <property type="component" value="Unassembled WGS sequence"/>
</dbReference>
<keyword evidence="11" id="KW-1185">Reference proteome</keyword>
<reference evidence="10" key="1">
    <citation type="journal article" date="2022" name="New Phytol.">
        <title>Evolutionary transition to the ectomycorrhizal habit in the genomes of a hyperdiverse lineage of mushroom-forming fungi.</title>
        <authorList>
            <person name="Looney B."/>
            <person name="Miyauchi S."/>
            <person name="Morin E."/>
            <person name="Drula E."/>
            <person name="Courty P.E."/>
            <person name="Kohler A."/>
            <person name="Kuo A."/>
            <person name="LaButti K."/>
            <person name="Pangilinan J."/>
            <person name="Lipzen A."/>
            <person name="Riley R."/>
            <person name="Andreopoulos W."/>
            <person name="He G."/>
            <person name="Johnson J."/>
            <person name="Nolan M."/>
            <person name="Tritt A."/>
            <person name="Barry K.W."/>
            <person name="Grigoriev I.V."/>
            <person name="Nagy L.G."/>
            <person name="Hibbett D."/>
            <person name="Henrissat B."/>
            <person name="Matheny P.B."/>
            <person name="Labbe J."/>
            <person name="Martin F.M."/>
        </authorList>
    </citation>
    <scope>NUCLEOTIDE SEQUENCE</scope>
    <source>
        <strain evidence="10">BPL690</strain>
    </source>
</reference>
<feature type="domain" description="DUF3645" evidence="8">
    <location>
        <begin position="2016"/>
        <end position="2048"/>
    </location>
</feature>
<proteinExistence type="predicted"/>
<accession>A0AAD4M3G2</accession>
<dbReference type="GO" id="GO:0006508">
    <property type="term" value="P:proteolysis"/>
    <property type="evidence" value="ECO:0007669"/>
    <property type="project" value="UniProtKB-KW"/>
</dbReference>
<dbReference type="InterPro" id="IPR022105">
    <property type="entry name" value="DUF3645"/>
</dbReference>
<name>A0AAD4M3G2_9AGAM</name>
<dbReference type="InterPro" id="IPR051346">
    <property type="entry name" value="OTU_Deubiquitinase"/>
</dbReference>
<keyword evidence="4" id="KW-0833">Ubl conjugation pathway</keyword>
<gene>
    <name evidence="10" type="ORF">B0F90DRAFT_1810900</name>
</gene>
<comment type="catalytic activity">
    <reaction evidence="1">
        <text>Thiol-dependent hydrolysis of ester, thioester, amide, peptide and isopeptide bonds formed by the C-terminal Gly of ubiquitin (a 76-residue protein attached to proteins as an intracellular targeting signal).</text>
        <dbReference type="EC" id="3.4.19.12"/>
    </reaction>
</comment>
<dbReference type="Pfam" id="PF12340">
    <property type="entry name" value="DUF3638"/>
    <property type="match status" value="1"/>
</dbReference>